<dbReference type="InterPro" id="IPR051677">
    <property type="entry name" value="AfsR-DnrI-RedD_regulator"/>
</dbReference>
<evidence type="ECO:0000313" key="9">
    <source>
        <dbReference type="Proteomes" id="UP000199051"/>
    </source>
</evidence>
<dbReference type="Proteomes" id="UP000199051">
    <property type="component" value="Unassembled WGS sequence"/>
</dbReference>
<protein>
    <submittedName>
        <fullName evidence="8">DNA-binding transcriptional activator of the SARP family</fullName>
    </submittedName>
</protein>
<dbReference type="GO" id="GO:0043531">
    <property type="term" value="F:ADP binding"/>
    <property type="evidence" value="ECO:0007669"/>
    <property type="project" value="InterPro"/>
</dbReference>
<feature type="repeat" description="TPR" evidence="5">
    <location>
        <begin position="910"/>
        <end position="943"/>
    </location>
</feature>
<dbReference type="GO" id="GO:0003677">
    <property type="term" value="F:DNA binding"/>
    <property type="evidence" value="ECO:0007669"/>
    <property type="project" value="UniProtKB-UniRule"/>
</dbReference>
<evidence type="ECO:0000313" key="8">
    <source>
        <dbReference type="EMBL" id="SES49204.1"/>
    </source>
</evidence>
<dbReference type="RefSeq" id="WP_245782803.1">
    <property type="nucleotide sequence ID" value="NZ_FOGI01000025.1"/>
</dbReference>
<keyword evidence="2" id="KW-0805">Transcription regulation</keyword>
<reference evidence="9" key="1">
    <citation type="submission" date="2016-10" db="EMBL/GenBank/DDBJ databases">
        <authorList>
            <person name="Varghese N."/>
            <person name="Submissions S."/>
        </authorList>
    </citation>
    <scope>NUCLEOTIDE SEQUENCE [LARGE SCALE GENOMIC DNA]</scope>
    <source>
        <strain evidence="9">DSM 44260</strain>
    </source>
</reference>
<dbReference type="CDD" id="cd15831">
    <property type="entry name" value="BTAD"/>
    <property type="match status" value="1"/>
</dbReference>
<accession>A0A1H9XSR2</accession>
<dbReference type="PANTHER" id="PTHR35807:SF1">
    <property type="entry name" value="TRANSCRIPTIONAL REGULATOR REDD"/>
    <property type="match status" value="1"/>
</dbReference>
<comment type="similarity">
    <text evidence="1">Belongs to the AfsR/DnrI/RedD regulatory family.</text>
</comment>
<evidence type="ECO:0000256" key="4">
    <source>
        <dbReference type="ARBA" id="ARBA00023163"/>
    </source>
</evidence>
<keyword evidence="4" id="KW-0804">Transcription</keyword>
<evidence type="ECO:0000259" key="7">
    <source>
        <dbReference type="PROSITE" id="PS51755"/>
    </source>
</evidence>
<dbReference type="SMART" id="SM00862">
    <property type="entry name" value="Trans_reg_C"/>
    <property type="match status" value="1"/>
</dbReference>
<dbReference type="InterPro" id="IPR001867">
    <property type="entry name" value="OmpR/PhoB-type_DNA-bd"/>
</dbReference>
<dbReference type="InterPro" id="IPR016032">
    <property type="entry name" value="Sig_transdc_resp-reg_C-effctor"/>
</dbReference>
<sequence>MTRPGELRVLGPVEAVGPAGRALVHGTRQRAVLGVLALHAGSVLPASRLIDVLWGDNPPRTAVKTLHSHVARVRQALTACGFPTVLRTREPGYLLEVEPEVVDALRFQRLVRSARDHLGRDAAEAAAPLLREALALWRGDAFADAALESWGCGEVDTLHELRLSALEDLWDAELRLGGHAEAARELPRLVAAHPTRERLAGLCMLAMHRRGQHTDALGVFRALRTRLADEFGVDPGPELVELHTAILRRDPELDPRPTPRGPAQLPAGVGHFTGRAAELSTLDAVVADPGDERPVVVISAAAGMGKTSLAVQWARGVADRFPDGQLFLDLGGQDAGRALTAADALAHLLRALDVPDERMPAELTERSALYRSLLHGRRCLVLVDNVGTADQVLPLVPGSGRSLLVVTSRQTLAALGTRHAVRPVALDSLGHTESLELLSRVIGTERVSREAGAAARLSRLCGGMPLALRLAAARLVAAPGRSVAESAAELVGAGRLDTLAVEGDTRTVRAVFASAYDPLEPGRARMFRLLGVAPGTTVSASLGATLCGVPLERARESLEALSAAHLITEVDTDRFRFHDLVREFAAGKAKRDERALALSRLVDWYLVVADEANRVIDPNRDLVTPTLRHPRTRVPFNDRHGALAFLDAERPNLRAVAQCARELGRLDSAWQFTYLLTSFFDATGHWHDRVELCRQGAAAATALGDPVAEAEMLRALGVAYFMTRRLREALEANHSALRTVRAVGDLVGEGHVHNNIANAYAELRRFDEAIAAHRLAVARCAEAGSDLGRALSQRNLGHTLVRMGRAEESLTPLTDALTTFRGLGNARLEAATLDTLGEALLQRGDHHAALTHLAQAVAVSRAIGDRWLEWESLLDTGRAHLDAGDIPQALTHFRHALDLSHEVGDRHGEATALNQLGRAYLTNGNLAAARDHLERSLSIRTAVPDDYELAHLHRDLGDLESRTGDNANATHHWSRARSLYYQANATTEADALAARVP</sequence>
<dbReference type="InterPro" id="IPR019734">
    <property type="entry name" value="TPR_rpt"/>
</dbReference>
<keyword evidence="5" id="KW-0802">TPR repeat</keyword>
<dbReference type="PANTHER" id="PTHR35807">
    <property type="entry name" value="TRANSCRIPTIONAL REGULATOR REDD-RELATED"/>
    <property type="match status" value="1"/>
</dbReference>
<proteinExistence type="inferred from homology"/>
<dbReference type="SUPFAM" id="SSF46894">
    <property type="entry name" value="C-terminal effector domain of the bipartite response regulators"/>
    <property type="match status" value="1"/>
</dbReference>
<dbReference type="Pfam" id="PF00486">
    <property type="entry name" value="Trans_reg_C"/>
    <property type="match status" value="1"/>
</dbReference>
<dbReference type="SMART" id="SM01043">
    <property type="entry name" value="BTAD"/>
    <property type="match status" value="1"/>
</dbReference>
<evidence type="ECO:0000256" key="5">
    <source>
        <dbReference type="PROSITE-ProRule" id="PRU00339"/>
    </source>
</evidence>
<dbReference type="Gene3D" id="3.40.50.300">
    <property type="entry name" value="P-loop containing nucleotide triphosphate hydrolases"/>
    <property type="match status" value="1"/>
</dbReference>
<dbReference type="SMART" id="SM00028">
    <property type="entry name" value="TPR"/>
    <property type="match status" value="6"/>
</dbReference>
<dbReference type="AlphaFoldDB" id="A0A1H9XSR2"/>
<keyword evidence="3 6" id="KW-0238">DNA-binding</keyword>
<dbReference type="STRING" id="155974.SAMN04487818_12515"/>
<dbReference type="InterPro" id="IPR011990">
    <property type="entry name" value="TPR-like_helical_dom_sf"/>
</dbReference>
<feature type="domain" description="OmpR/PhoB-type" evidence="7">
    <location>
        <begin position="1"/>
        <end position="97"/>
    </location>
</feature>
<gene>
    <name evidence="8" type="ORF">SAMN04487818_12515</name>
</gene>
<feature type="repeat" description="TPR" evidence="5">
    <location>
        <begin position="870"/>
        <end position="903"/>
    </location>
</feature>
<dbReference type="InterPro" id="IPR027417">
    <property type="entry name" value="P-loop_NTPase"/>
</dbReference>
<dbReference type="Pfam" id="PF03704">
    <property type="entry name" value="BTAD"/>
    <property type="match status" value="1"/>
</dbReference>
<dbReference type="PRINTS" id="PR00364">
    <property type="entry name" value="DISEASERSIST"/>
</dbReference>
<dbReference type="GO" id="GO:0006355">
    <property type="term" value="P:regulation of DNA-templated transcription"/>
    <property type="evidence" value="ECO:0007669"/>
    <property type="project" value="InterPro"/>
</dbReference>
<dbReference type="InterPro" id="IPR005158">
    <property type="entry name" value="BTAD"/>
</dbReference>
<dbReference type="Gene3D" id="1.25.40.10">
    <property type="entry name" value="Tetratricopeptide repeat domain"/>
    <property type="match status" value="2"/>
</dbReference>
<evidence type="ECO:0000256" key="3">
    <source>
        <dbReference type="ARBA" id="ARBA00023125"/>
    </source>
</evidence>
<keyword evidence="9" id="KW-1185">Reference proteome</keyword>
<dbReference type="SUPFAM" id="SSF52540">
    <property type="entry name" value="P-loop containing nucleoside triphosphate hydrolases"/>
    <property type="match status" value="1"/>
</dbReference>
<organism evidence="8 9">
    <name type="scientific">Actinokineospora terrae</name>
    <dbReference type="NCBI Taxonomy" id="155974"/>
    <lineage>
        <taxon>Bacteria</taxon>
        <taxon>Bacillati</taxon>
        <taxon>Actinomycetota</taxon>
        <taxon>Actinomycetes</taxon>
        <taxon>Pseudonocardiales</taxon>
        <taxon>Pseudonocardiaceae</taxon>
        <taxon>Actinokineospora</taxon>
    </lineage>
</organism>
<dbReference type="EMBL" id="FOGI01000025">
    <property type="protein sequence ID" value="SES49204.1"/>
    <property type="molecule type" value="Genomic_DNA"/>
</dbReference>
<evidence type="ECO:0000256" key="1">
    <source>
        <dbReference type="ARBA" id="ARBA00005820"/>
    </source>
</evidence>
<evidence type="ECO:0000256" key="2">
    <source>
        <dbReference type="ARBA" id="ARBA00023015"/>
    </source>
</evidence>
<dbReference type="Pfam" id="PF13424">
    <property type="entry name" value="TPR_12"/>
    <property type="match status" value="2"/>
</dbReference>
<name>A0A1H9XSR2_9PSEU</name>
<evidence type="ECO:0000256" key="6">
    <source>
        <dbReference type="PROSITE-ProRule" id="PRU01091"/>
    </source>
</evidence>
<dbReference type="PROSITE" id="PS50005">
    <property type="entry name" value="TPR"/>
    <property type="match status" value="2"/>
</dbReference>
<dbReference type="InterPro" id="IPR036388">
    <property type="entry name" value="WH-like_DNA-bd_sf"/>
</dbReference>
<feature type="DNA-binding region" description="OmpR/PhoB-type" evidence="6">
    <location>
        <begin position="1"/>
        <end position="97"/>
    </location>
</feature>
<dbReference type="PROSITE" id="PS51755">
    <property type="entry name" value="OMPR_PHOB"/>
    <property type="match status" value="1"/>
</dbReference>
<dbReference type="SUPFAM" id="SSF48452">
    <property type="entry name" value="TPR-like"/>
    <property type="match status" value="3"/>
</dbReference>
<dbReference type="Gene3D" id="1.10.10.10">
    <property type="entry name" value="Winged helix-like DNA-binding domain superfamily/Winged helix DNA-binding domain"/>
    <property type="match status" value="1"/>
</dbReference>
<dbReference type="GO" id="GO:0000160">
    <property type="term" value="P:phosphorelay signal transduction system"/>
    <property type="evidence" value="ECO:0007669"/>
    <property type="project" value="InterPro"/>
</dbReference>